<reference evidence="1 2" key="1">
    <citation type="journal article" date="2020" name="Int. J. Med. Microbiol.">
        <title>Discovery of Paenibacillus larvae ERIC V: Phenotypic and genomic comparison to genotypes ERIC I-IV reveal different inventories of virulence factors which correlate with epidemiological prevalences of American Foulbrood.</title>
        <authorList>
            <person name="Beims H."/>
            <person name="Bunk B."/>
            <person name="Erler S."/>
            <person name="Mohr K.I."/>
            <person name="Sproer C."/>
            <person name="Pradella S."/>
            <person name="Gunther G."/>
            <person name="Rohde M."/>
            <person name="von der Ohe W."/>
            <person name="Steinert M."/>
        </authorList>
    </citation>
    <scope>NUCLEOTIDE SEQUENCE [LARGE SCALE GENOMIC DNA]</scope>
    <source>
        <strain evidence="1">Eric_V</strain>
    </source>
</reference>
<evidence type="ECO:0000313" key="2">
    <source>
        <dbReference type="Proteomes" id="UP000464330"/>
    </source>
</evidence>
<dbReference type="AlphaFoldDB" id="A0A6C0QXG9"/>
<gene>
    <name evidence="1" type="ORF">ERICV_04322</name>
</gene>
<proteinExistence type="predicted"/>
<dbReference type="RefSeq" id="WP_024093420.1">
    <property type="nucleotide sequence ID" value="NZ_CP019717.1"/>
</dbReference>
<dbReference type="Proteomes" id="UP000464330">
    <property type="component" value="Chromosome"/>
</dbReference>
<dbReference type="EMBL" id="CP019717">
    <property type="protein sequence ID" value="QHZ53373.1"/>
    <property type="molecule type" value="Genomic_DNA"/>
</dbReference>
<sequence>MKITVNNADEQKLIQRFIDALNEKWLDKMESEDHKWAHEHNEEPNLSSEEYMFIDGGLYEAKVEIESKEKPLIVYDDDIITGECYICGAHTVGTIDGCSIDYAEYLWLTSEESCKSWKCETCWGKEHEKQMGINHFIEHRR</sequence>
<evidence type="ECO:0000313" key="1">
    <source>
        <dbReference type="EMBL" id="QHZ53373.1"/>
    </source>
</evidence>
<protein>
    <submittedName>
        <fullName evidence="1">Uncharacterized protein</fullName>
    </submittedName>
</protein>
<name>A0A6C0QXG9_9BACL</name>
<organism evidence="1 2">
    <name type="scientific">Paenibacillus larvae subsp. larvae</name>
    <dbReference type="NCBI Taxonomy" id="147375"/>
    <lineage>
        <taxon>Bacteria</taxon>
        <taxon>Bacillati</taxon>
        <taxon>Bacillota</taxon>
        <taxon>Bacilli</taxon>
        <taxon>Bacillales</taxon>
        <taxon>Paenibacillaceae</taxon>
        <taxon>Paenibacillus</taxon>
    </lineage>
</organism>
<accession>A0A6C0QXG9</accession>